<organism evidence="3">
    <name type="scientific">Brassica cretica</name>
    <name type="common">Mustard</name>
    <dbReference type="NCBI Taxonomy" id="69181"/>
    <lineage>
        <taxon>Eukaryota</taxon>
        <taxon>Viridiplantae</taxon>
        <taxon>Streptophyta</taxon>
        <taxon>Embryophyta</taxon>
        <taxon>Tracheophyta</taxon>
        <taxon>Spermatophyta</taxon>
        <taxon>Magnoliopsida</taxon>
        <taxon>eudicotyledons</taxon>
        <taxon>Gunneridae</taxon>
        <taxon>Pentapetalae</taxon>
        <taxon>rosids</taxon>
        <taxon>malvids</taxon>
        <taxon>Brassicales</taxon>
        <taxon>Brassicaceae</taxon>
        <taxon>Brassiceae</taxon>
        <taxon>Brassica</taxon>
    </lineage>
</organism>
<dbReference type="InterPro" id="IPR050354">
    <property type="entry name" value="F-box/kelch-repeat_ARATH"/>
</dbReference>
<reference evidence="3" key="1">
    <citation type="submission" date="2019-12" db="EMBL/GenBank/DDBJ databases">
        <title>Genome sequencing and annotation of Brassica cretica.</title>
        <authorList>
            <person name="Studholme D.J."/>
            <person name="Sarris P.F."/>
        </authorList>
    </citation>
    <scope>NUCLEOTIDE SEQUENCE</scope>
    <source>
        <strain evidence="3">PFS-102/07</strain>
        <tissue evidence="3">Leaf</tissue>
    </source>
</reference>
<dbReference type="PANTHER" id="PTHR24414">
    <property type="entry name" value="F-BOX/KELCH-REPEAT PROTEIN SKIP4"/>
    <property type="match status" value="1"/>
</dbReference>
<feature type="compositionally biased region" description="Acidic residues" evidence="1">
    <location>
        <begin position="26"/>
        <end position="38"/>
    </location>
</feature>
<comment type="caution">
    <text evidence="3">The sequence shown here is derived from an EMBL/GenBank/DDBJ whole genome shotgun (WGS) entry which is preliminary data.</text>
</comment>
<evidence type="ECO:0000256" key="1">
    <source>
        <dbReference type="SAM" id="MobiDB-lite"/>
    </source>
</evidence>
<name>A0A8S9IL27_BRACR</name>
<dbReference type="PANTHER" id="PTHR24414:SF91">
    <property type="entry name" value="(RAPE) HYPOTHETICAL PROTEIN"/>
    <property type="match status" value="1"/>
</dbReference>
<dbReference type="SMART" id="SM00612">
    <property type="entry name" value="Kelch"/>
    <property type="match status" value="2"/>
</dbReference>
<dbReference type="Pfam" id="PF25210">
    <property type="entry name" value="Kelch_FKB95"/>
    <property type="match status" value="1"/>
</dbReference>
<dbReference type="SUPFAM" id="SSF117281">
    <property type="entry name" value="Kelch motif"/>
    <property type="match status" value="1"/>
</dbReference>
<feature type="domain" description="FKB95-like N-terminal Kelch" evidence="2">
    <location>
        <begin position="220"/>
        <end position="505"/>
    </location>
</feature>
<dbReference type="AlphaFoldDB" id="A0A8S9IL27"/>
<dbReference type="InterPro" id="IPR057499">
    <property type="entry name" value="Kelch_FKB95"/>
</dbReference>
<dbReference type="Gene3D" id="2.120.10.80">
    <property type="entry name" value="Kelch-type beta propeller"/>
    <property type="match status" value="1"/>
</dbReference>
<proteinExistence type="predicted"/>
<protein>
    <recommendedName>
        <fullName evidence="2">FKB95-like N-terminal Kelch domain-containing protein</fullName>
    </recommendedName>
</protein>
<dbReference type="InterPro" id="IPR015915">
    <property type="entry name" value="Kelch-typ_b-propeller"/>
</dbReference>
<evidence type="ECO:0000313" key="3">
    <source>
        <dbReference type="EMBL" id="KAF2570840.1"/>
    </source>
</evidence>
<accession>A0A8S9IL27</accession>
<feature type="region of interest" description="Disordered" evidence="1">
    <location>
        <begin position="1"/>
        <end position="39"/>
    </location>
</feature>
<dbReference type="InterPro" id="IPR006652">
    <property type="entry name" value="Kelch_1"/>
</dbReference>
<gene>
    <name evidence="3" type="ORF">F2Q70_00005192</name>
</gene>
<dbReference type="EMBL" id="QGKY02001015">
    <property type="protein sequence ID" value="KAF2570840.1"/>
    <property type="molecule type" value="Genomic_DNA"/>
</dbReference>
<evidence type="ECO:0000259" key="2">
    <source>
        <dbReference type="Pfam" id="PF25210"/>
    </source>
</evidence>
<sequence length="522" mass="59010">MPCASSFDEILRQQRISSTDQKEGEEGGDEDFGDEDDDWSIRASMGLDRTLDDEELLCQKKISGGVKKNGGQGEVVVVGFTSHRFRLEEIGFYFNMRYFEDTVALGKEDGGKGVSMEDAISRPCGVRIRDPRANHAAAKMRLKEDELEANNRRLSRRTSQDEYDKVALGKEDGGKGVSMEDAISRPCGVRIRDPRANHAAAKMRLKEDELEANKYQSPQWFTRWINPNLALEKKKKKKTLGKSLAPIPSSDSPSISKSTVVVGSDIYVISGPIKTEPSCPSSAIRILDCRTHTWRDAPSMIVARNDSLTCFYDGKIYVMGGCGDDDEPWAEVFDIKTQTWERLSDPGNAIRNICRCNFYTIIGMKGKIHFWNSYRAYAYDTSQDNWESMIDGGVWYHCIPKSACEIDGVWYHMSYGPYDFRWTREGEKWKAVKGLDSLIKMYNRNGGSSSNKTKLVSCCGKLLLLWEGYMKHNPNNRKKIWCAEITLETDDEGEVWGNAEWINVVQSVPTQCELLNCLVVSV</sequence>